<keyword evidence="1" id="KW-0812">Transmembrane</keyword>
<evidence type="ECO:0000256" key="1">
    <source>
        <dbReference type="SAM" id="Phobius"/>
    </source>
</evidence>
<name>A0ABU7K074_9NOCA</name>
<dbReference type="Proteomes" id="UP001331936">
    <property type="component" value="Unassembled WGS sequence"/>
</dbReference>
<feature type="transmembrane region" description="Helical" evidence="1">
    <location>
        <begin position="110"/>
        <end position="130"/>
    </location>
</feature>
<keyword evidence="1" id="KW-1133">Transmembrane helix</keyword>
<comment type="caution">
    <text evidence="3">The sequence shown here is derived from an EMBL/GenBank/DDBJ whole genome shotgun (WGS) entry which is preliminary data.</text>
</comment>
<evidence type="ECO:0000259" key="2">
    <source>
        <dbReference type="Pfam" id="PF08044"/>
    </source>
</evidence>
<keyword evidence="4" id="KW-1185">Reference proteome</keyword>
<feature type="transmembrane region" description="Helical" evidence="1">
    <location>
        <begin position="82"/>
        <end position="104"/>
    </location>
</feature>
<reference evidence="3 4" key="1">
    <citation type="submission" date="2023-08" db="EMBL/GenBank/DDBJ databases">
        <authorList>
            <person name="Girao M."/>
            <person name="Carvalho M.F."/>
        </authorList>
    </citation>
    <scope>NUCLEOTIDE SEQUENCE [LARGE SCALE GENOMIC DNA]</scope>
    <source>
        <strain evidence="3 4">CC-R104</strain>
    </source>
</reference>
<dbReference type="EMBL" id="JAUZMZ010000321">
    <property type="protein sequence ID" value="MEE2035452.1"/>
    <property type="molecule type" value="Genomic_DNA"/>
</dbReference>
<sequence>MAPEQRISDAEREQLVERLGGNLTAGRLTIDEFDQRVARVYRAVTVDEALRVFDDLPAVTVPQPARDPAPGRRLPTHQRVEWSAWLGIGGLNVAIWAVVSLATASWVYPWPIWVLGPWGLVLLGRTVLGIEGGGCGPRSRTHREHAHPASFAYPKVIVGGSSRSPS</sequence>
<proteinExistence type="predicted"/>
<keyword evidence="1" id="KW-0472">Membrane</keyword>
<feature type="domain" description="DUF1707" evidence="2">
    <location>
        <begin position="6"/>
        <end position="57"/>
    </location>
</feature>
<protein>
    <submittedName>
        <fullName evidence="3">DUF1707 domain-containing protein</fullName>
    </submittedName>
</protein>
<dbReference type="InterPro" id="IPR012551">
    <property type="entry name" value="DUF1707_SHOCT-like"/>
</dbReference>
<organism evidence="3 4">
    <name type="scientific">Rhodococcus chondri</name>
    <dbReference type="NCBI Taxonomy" id="3065941"/>
    <lineage>
        <taxon>Bacteria</taxon>
        <taxon>Bacillati</taxon>
        <taxon>Actinomycetota</taxon>
        <taxon>Actinomycetes</taxon>
        <taxon>Mycobacteriales</taxon>
        <taxon>Nocardiaceae</taxon>
        <taxon>Rhodococcus</taxon>
    </lineage>
</organism>
<evidence type="ECO:0000313" key="4">
    <source>
        <dbReference type="Proteomes" id="UP001331936"/>
    </source>
</evidence>
<accession>A0ABU7K074</accession>
<gene>
    <name evidence="3" type="ORF">Q8814_25665</name>
</gene>
<dbReference type="Pfam" id="PF08044">
    <property type="entry name" value="DUF1707"/>
    <property type="match status" value="1"/>
</dbReference>
<evidence type="ECO:0000313" key="3">
    <source>
        <dbReference type="EMBL" id="MEE2035452.1"/>
    </source>
</evidence>
<dbReference type="RefSeq" id="WP_330154764.1">
    <property type="nucleotide sequence ID" value="NZ_JAUZMZ010000321.1"/>
</dbReference>